<evidence type="ECO:0000259" key="4">
    <source>
        <dbReference type="PROSITE" id="PS50893"/>
    </source>
</evidence>
<dbReference type="InterPro" id="IPR032781">
    <property type="entry name" value="ABC_tran_Xtn"/>
</dbReference>
<keyword evidence="1" id="KW-0547">Nucleotide-binding</keyword>
<dbReference type="PANTHER" id="PTHR42855">
    <property type="entry name" value="ABC TRANSPORTER ATP-BINDING SUBUNIT"/>
    <property type="match status" value="1"/>
</dbReference>
<dbReference type="SUPFAM" id="SSF52540">
    <property type="entry name" value="P-loop containing nucleoside triphosphate hydrolases"/>
    <property type="match status" value="2"/>
</dbReference>
<dbReference type="InterPro" id="IPR027417">
    <property type="entry name" value="P-loop_NTPase"/>
</dbReference>
<evidence type="ECO:0000313" key="6">
    <source>
        <dbReference type="Proteomes" id="UP000216339"/>
    </source>
</evidence>
<keyword evidence="2" id="KW-0067">ATP-binding</keyword>
<dbReference type="SMART" id="SM00382">
    <property type="entry name" value="AAA"/>
    <property type="match status" value="2"/>
</dbReference>
<dbReference type="Pfam" id="PF12848">
    <property type="entry name" value="ABC_tran_Xtn"/>
    <property type="match status" value="1"/>
</dbReference>
<dbReference type="OrthoDB" id="1521973at2"/>
<dbReference type="GO" id="GO:0005524">
    <property type="term" value="F:ATP binding"/>
    <property type="evidence" value="ECO:0007669"/>
    <property type="project" value="UniProtKB-KW"/>
</dbReference>
<dbReference type="RefSeq" id="WP_095509977.1">
    <property type="nucleotide sequence ID" value="NZ_MQWD01000001.1"/>
</dbReference>
<protein>
    <recommendedName>
        <fullName evidence="4">ABC transporter domain-containing protein</fullName>
    </recommendedName>
</protein>
<dbReference type="InterPro" id="IPR003593">
    <property type="entry name" value="AAA+_ATPase"/>
</dbReference>
<evidence type="ECO:0000256" key="2">
    <source>
        <dbReference type="ARBA" id="ARBA00022840"/>
    </source>
</evidence>
<organism evidence="5 6">
    <name type="scientific">Rubrivirga marina</name>
    <dbReference type="NCBI Taxonomy" id="1196024"/>
    <lineage>
        <taxon>Bacteria</taxon>
        <taxon>Pseudomonadati</taxon>
        <taxon>Rhodothermota</taxon>
        <taxon>Rhodothermia</taxon>
        <taxon>Rhodothermales</taxon>
        <taxon>Rubricoccaceae</taxon>
        <taxon>Rubrivirga</taxon>
    </lineage>
</organism>
<accession>A0A271J038</accession>
<dbReference type="Pfam" id="PF16326">
    <property type="entry name" value="ABC_tran_CTD"/>
    <property type="match status" value="1"/>
</dbReference>
<dbReference type="Gene3D" id="1.10.287.380">
    <property type="entry name" value="Valyl-tRNA synthetase, C-terminal domain"/>
    <property type="match status" value="1"/>
</dbReference>
<feature type="domain" description="ABC transporter" evidence="4">
    <location>
        <begin position="4"/>
        <end position="255"/>
    </location>
</feature>
<dbReference type="GO" id="GO:0003677">
    <property type="term" value="F:DNA binding"/>
    <property type="evidence" value="ECO:0007669"/>
    <property type="project" value="InterPro"/>
</dbReference>
<dbReference type="AlphaFoldDB" id="A0A271J038"/>
<evidence type="ECO:0000256" key="1">
    <source>
        <dbReference type="ARBA" id="ARBA00022741"/>
    </source>
</evidence>
<feature type="region of interest" description="Disordered" evidence="3">
    <location>
        <begin position="543"/>
        <end position="577"/>
    </location>
</feature>
<gene>
    <name evidence="5" type="ORF">BSZ37_07640</name>
</gene>
<dbReference type="CDD" id="cd03221">
    <property type="entry name" value="ABCF_EF-3"/>
    <property type="match status" value="2"/>
</dbReference>
<comment type="caution">
    <text evidence="5">The sequence shown here is derived from an EMBL/GenBank/DDBJ whole genome shotgun (WGS) entry which is preliminary data.</text>
</comment>
<dbReference type="Proteomes" id="UP000216339">
    <property type="component" value="Unassembled WGS sequence"/>
</dbReference>
<dbReference type="FunFam" id="3.40.50.300:FF:000011">
    <property type="entry name" value="Putative ABC transporter ATP-binding component"/>
    <property type="match status" value="2"/>
</dbReference>
<evidence type="ECO:0000256" key="3">
    <source>
        <dbReference type="SAM" id="MobiDB-lite"/>
    </source>
</evidence>
<dbReference type="EMBL" id="MQWD01000001">
    <property type="protein sequence ID" value="PAP76325.1"/>
    <property type="molecule type" value="Genomic_DNA"/>
</dbReference>
<sequence length="641" mass="69227">MALLSFDRVRKDYGTKPLLDDVSFVVEADEKVGVIGANGAGKSTLLRLATGAEPPDAGRVIVTPGARIGVLEQRPDLAPGATVLDAVVAGDGPAAQAVRDYEHALARLDRQPDDADAVAAVTRLSARLDAVGGWDLEAQARATLDRLGLEDPDAVVDTLSGGQKKRVALARAIVERPDLLVLDEPTNHLDTETIEWLEGLLRSWTGALLLVTHDRYFLDRVTNRMLEVGGGDVARYVGSYSDYLEQKEAQAEVEAAEEAKRQNLATRELAWLRRGAKARTSKSKARIDRAHALLDAKPEAGPGDIEIDSVATRLGKKVIQLKGVAKGWDGEPLFSGLTYEVARDDRLGLIGPNGSGKTTLLEILAGRLAPDAGTVEVGPTVSVGYYDQESRALAAAQSEGGDQRMIDYVEEIADNVRLSDGAVITAAQMLERFLFPRSQHYTPVGLLSGGERRRLYLLRVLLGAPNVLLLDEPTNDLDIPTLQALEDYLDTFAGAVVTVSHDRYFLDRTVGHLLRLDGDGGVREIPGDYSAWAEIQTREAVAREAKAAARTPAPAPASAPPREESTPGPAKKKLSYNEKRELAMLEERIAAAEARQPELEAELAEHATEADTVVALSKELAELGRQLEADVDRWAELAERA</sequence>
<dbReference type="GO" id="GO:0016887">
    <property type="term" value="F:ATP hydrolysis activity"/>
    <property type="evidence" value="ECO:0007669"/>
    <property type="project" value="InterPro"/>
</dbReference>
<proteinExistence type="predicted"/>
<dbReference type="Pfam" id="PF00005">
    <property type="entry name" value="ABC_tran"/>
    <property type="match status" value="2"/>
</dbReference>
<dbReference type="PROSITE" id="PS00211">
    <property type="entry name" value="ABC_TRANSPORTER_1"/>
    <property type="match status" value="1"/>
</dbReference>
<dbReference type="InterPro" id="IPR003439">
    <property type="entry name" value="ABC_transporter-like_ATP-bd"/>
</dbReference>
<dbReference type="InterPro" id="IPR037118">
    <property type="entry name" value="Val-tRNA_synth_C_sf"/>
</dbReference>
<evidence type="ECO:0000313" key="5">
    <source>
        <dbReference type="EMBL" id="PAP76325.1"/>
    </source>
</evidence>
<dbReference type="InterPro" id="IPR032524">
    <property type="entry name" value="ABC_tran_C"/>
</dbReference>
<name>A0A271J038_9BACT</name>
<dbReference type="InterPro" id="IPR051309">
    <property type="entry name" value="ABCF_ATPase"/>
</dbReference>
<reference evidence="5 6" key="1">
    <citation type="submission" date="2016-11" db="EMBL/GenBank/DDBJ databases">
        <title>Study of marine rhodopsin-containing bacteria.</title>
        <authorList>
            <person name="Yoshizawa S."/>
            <person name="Kumagai Y."/>
            <person name="Kogure K."/>
        </authorList>
    </citation>
    <scope>NUCLEOTIDE SEQUENCE [LARGE SCALE GENOMIC DNA]</scope>
    <source>
        <strain evidence="5 6">SAORIC-28</strain>
    </source>
</reference>
<keyword evidence="6" id="KW-1185">Reference proteome</keyword>
<feature type="domain" description="ABC transporter" evidence="4">
    <location>
        <begin position="319"/>
        <end position="543"/>
    </location>
</feature>
<dbReference type="InterPro" id="IPR017871">
    <property type="entry name" value="ABC_transporter-like_CS"/>
</dbReference>
<dbReference type="PROSITE" id="PS50893">
    <property type="entry name" value="ABC_TRANSPORTER_2"/>
    <property type="match status" value="2"/>
</dbReference>
<dbReference type="Gene3D" id="3.40.50.300">
    <property type="entry name" value="P-loop containing nucleotide triphosphate hydrolases"/>
    <property type="match status" value="2"/>
</dbReference>
<dbReference type="PANTHER" id="PTHR42855:SF1">
    <property type="entry name" value="ABC TRANSPORTER DOMAIN-CONTAINING PROTEIN"/>
    <property type="match status" value="1"/>
</dbReference>